<comment type="subcellular location">
    <subcellularLocation>
        <location evidence="1">Nucleus</location>
    </subcellularLocation>
</comment>
<dbReference type="InterPro" id="IPR007219">
    <property type="entry name" value="XnlR_reg_dom"/>
</dbReference>
<evidence type="ECO:0000313" key="7">
    <source>
        <dbReference type="Proteomes" id="UP000800200"/>
    </source>
</evidence>
<feature type="compositionally biased region" description="Gly residues" evidence="4">
    <location>
        <begin position="622"/>
        <end position="634"/>
    </location>
</feature>
<sequence>MSGSGSMFNHPTTSESPSEIHSTVEQPSATARGNRKKQQSSQPRQLLSCTKCRERKVKCDRTKPCSACCARGVPNECRFLVAEGGDSAPIQQSYELRKLRAENLRLKERLRAAKQKQFTSHEWSDSLYFGSPGLANVINEFASINLLPQSLTYAMPRGPDMYAPRDLPAYPFVTMWPANLEDSIPGLLNYVPQRNELLSYLDAFQKRVQTCSFPHTPNEITKSEIERFLSDAKNNAQMFPDMLALLFAALALGSQHSVWDKCGGKWERGSMEDELKKGDVYNIEVAAAMQALRIASFMNRPTLLGIHTTIRLAQSIGLHRHPKYLDPPPPSPRELSIRQTLWWWMLHMDQQYSMTLGRPLGISGIGDCPPPQKLTTNPTILRFEEFVNQFTVLARRILSSDRLSNARIDEFTDALRALWDTVPEVLQFNESWLDEEKETPEWPLDAMAADLEFTYLVFYSKSHNYLILLNRQRLDNPTHTFTHSTPSSTIKTPPSSTHPSPAISATPTLRGRSLVLSSSLDLLNAFLFFYIRVPAALICWTMGQQAFNSCMILVLDAMETGDLSRIGEVEKAYAVFVELERKGVHKLAGLAVERVSWRLNVLRSRMGDQVGGGIKPELRNGCRGGQDGSGGGSGDVEMQGTVGSEADAMQGSADTVPLDTVMGITGMLLLEDPGLQAFVPESFAPLTWVMAGAELEGSTPWNDNSDRRVHIKNKANKRSMNHTRHVRERERGRSRARGLTMFDLGTKCQRRHDRPRDRHQRDARRFIQRHHRTGFCHRISYYLQHRQRIRPRRRQK</sequence>
<dbReference type="GO" id="GO:0005634">
    <property type="term" value="C:nucleus"/>
    <property type="evidence" value="ECO:0007669"/>
    <property type="project" value="UniProtKB-SubCell"/>
</dbReference>
<dbReference type="InterPro" id="IPR050613">
    <property type="entry name" value="Sec_Metabolite_Reg"/>
</dbReference>
<feature type="region of interest" description="Disordered" evidence="4">
    <location>
        <begin position="1"/>
        <end position="45"/>
    </location>
</feature>
<dbReference type="CDD" id="cd00067">
    <property type="entry name" value="GAL4"/>
    <property type="match status" value="1"/>
</dbReference>
<dbReference type="Gene3D" id="4.10.240.10">
    <property type="entry name" value="Zn(2)-C6 fungal-type DNA-binding domain"/>
    <property type="match status" value="1"/>
</dbReference>
<dbReference type="PROSITE" id="PS00463">
    <property type="entry name" value="ZN2_CY6_FUNGAL_1"/>
    <property type="match status" value="1"/>
</dbReference>
<dbReference type="Pfam" id="PF04082">
    <property type="entry name" value="Fungal_trans"/>
    <property type="match status" value="1"/>
</dbReference>
<dbReference type="Pfam" id="PF00172">
    <property type="entry name" value="Zn_clus"/>
    <property type="match status" value="1"/>
</dbReference>
<dbReference type="GO" id="GO:0006351">
    <property type="term" value="P:DNA-templated transcription"/>
    <property type="evidence" value="ECO:0007669"/>
    <property type="project" value="InterPro"/>
</dbReference>
<evidence type="ECO:0000256" key="2">
    <source>
        <dbReference type="ARBA" id="ARBA00022723"/>
    </source>
</evidence>
<keyword evidence="7" id="KW-1185">Reference proteome</keyword>
<dbReference type="PROSITE" id="PS50048">
    <property type="entry name" value="ZN2_CY6_FUNGAL_2"/>
    <property type="match status" value="1"/>
</dbReference>
<name>A0A6A6E5K5_9PEZI</name>
<proteinExistence type="predicted"/>
<dbReference type="EMBL" id="ML994629">
    <property type="protein sequence ID" value="KAF2186433.1"/>
    <property type="molecule type" value="Genomic_DNA"/>
</dbReference>
<evidence type="ECO:0000256" key="1">
    <source>
        <dbReference type="ARBA" id="ARBA00004123"/>
    </source>
</evidence>
<dbReference type="SUPFAM" id="SSF57701">
    <property type="entry name" value="Zn2/Cys6 DNA-binding domain"/>
    <property type="match status" value="1"/>
</dbReference>
<dbReference type="SMART" id="SM00906">
    <property type="entry name" value="Fungal_trans"/>
    <property type="match status" value="1"/>
</dbReference>
<dbReference type="PANTHER" id="PTHR31001">
    <property type="entry name" value="UNCHARACTERIZED TRANSCRIPTIONAL REGULATORY PROTEIN"/>
    <property type="match status" value="1"/>
</dbReference>
<reference evidence="6" key="1">
    <citation type="journal article" date="2020" name="Stud. Mycol.">
        <title>101 Dothideomycetes genomes: a test case for predicting lifestyles and emergence of pathogens.</title>
        <authorList>
            <person name="Haridas S."/>
            <person name="Albert R."/>
            <person name="Binder M."/>
            <person name="Bloem J."/>
            <person name="Labutti K."/>
            <person name="Salamov A."/>
            <person name="Andreopoulos B."/>
            <person name="Baker S."/>
            <person name="Barry K."/>
            <person name="Bills G."/>
            <person name="Bluhm B."/>
            <person name="Cannon C."/>
            <person name="Castanera R."/>
            <person name="Culley D."/>
            <person name="Daum C."/>
            <person name="Ezra D."/>
            <person name="Gonzalez J."/>
            <person name="Henrissat B."/>
            <person name="Kuo A."/>
            <person name="Liang C."/>
            <person name="Lipzen A."/>
            <person name="Lutzoni F."/>
            <person name="Magnuson J."/>
            <person name="Mondo S."/>
            <person name="Nolan M."/>
            <person name="Ohm R."/>
            <person name="Pangilinan J."/>
            <person name="Park H.-J."/>
            <person name="Ramirez L."/>
            <person name="Alfaro M."/>
            <person name="Sun H."/>
            <person name="Tritt A."/>
            <person name="Yoshinaga Y."/>
            <person name="Zwiers L.-H."/>
            <person name="Turgeon B."/>
            <person name="Goodwin S."/>
            <person name="Spatafora J."/>
            <person name="Crous P."/>
            <person name="Grigoriev I."/>
        </authorList>
    </citation>
    <scope>NUCLEOTIDE SEQUENCE</scope>
    <source>
        <strain evidence="6">CBS 207.26</strain>
    </source>
</reference>
<dbReference type="GO" id="GO:0000981">
    <property type="term" value="F:DNA-binding transcription factor activity, RNA polymerase II-specific"/>
    <property type="evidence" value="ECO:0007669"/>
    <property type="project" value="InterPro"/>
</dbReference>
<dbReference type="GO" id="GO:0008270">
    <property type="term" value="F:zinc ion binding"/>
    <property type="evidence" value="ECO:0007669"/>
    <property type="project" value="InterPro"/>
</dbReference>
<gene>
    <name evidence="6" type="ORF">K469DRAFT_726026</name>
</gene>
<evidence type="ECO:0000256" key="4">
    <source>
        <dbReference type="SAM" id="MobiDB-lite"/>
    </source>
</evidence>
<dbReference type="Proteomes" id="UP000800200">
    <property type="component" value="Unassembled WGS sequence"/>
</dbReference>
<dbReference type="AlphaFoldDB" id="A0A6A6E5K5"/>
<feature type="domain" description="Zn(2)-C6 fungal-type" evidence="5">
    <location>
        <begin position="48"/>
        <end position="79"/>
    </location>
</feature>
<evidence type="ECO:0000256" key="3">
    <source>
        <dbReference type="ARBA" id="ARBA00023242"/>
    </source>
</evidence>
<protein>
    <recommendedName>
        <fullName evidence="5">Zn(2)-C6 fungal-type domain-containing protein</fullName>
    </recommendedName>
</protein>
<feature type="region of interest" description="Disordered" evidence="4">
    <location>
        <begin position="480"/>
        <end position="504"/>
    </location>
</feature>
<keyword evidence="3" id="KW-0539">Nucleus</keyword>
<organism evidence="6 7">
    <name type="scientific">Zopfia rhizophila CBS 207.26</name>
    <dbReference type="NCBI Taxonomy" id="1314779"/>
    <lineage>
        <taxon>Eukaryota</taxon>
        <taxon>Fungi</taxon>
        <taxon>Dikarya</taxon>
        <taxon>Ascomycota</taxon>
        <taxon>Pezizomycotina</taxon>
        <taxon>Dothideomycetes</taxon>
        <taxon>Dothideomycetes incertae sedis</taxon>
        <taxon>Zopfiaceae</taxon>
        <taxon>Zopfia</taxon>
    </lineage>
</organism>
<dbReference type="InterPro" id="IPR036864">
    <property type="entry name" value="Zn2-C6_fun-type_DNA-bd_sf"/>
</dbReference>
<evidence type="ECO:0000259" key="5">
    <source>
        <dbReference type="PROSITE" id="PS50048"/>
    </source>
</evidence>
<dbReference type="InterPro" id="IPR001138">
    <property type="entry name" value="Zn2Cys6_DnaBD"/>
</dbReference>
<accession>A0A6A6E5K5</accession>
<evidence type="ECO:0000313" key="6">
    <source>
        <dbReference type="EMBL" id="KAF2186433.1"/>
    </source>
</evidence>
<dbReference type="SMART" id="SM00066">
    <property type="entry name" value="GAL4"/>
    <property type="match status" value="1"/>
</dbReference>
<dbReference type="OrthoDB" id="1747771at2759"/>
<feature type="region of interest" description="Disordered" evidence="4">
    <location>
        <begin position="615"/>
        <end position="637"/>
    </location>
</feature>
<feature type="compositionally biased region" description="Polar residues" evidence="4">
    <location>
        <begin position="1"/>
        <end position="31"/>
    </location>
</feature>
<dbReference type="GO" id="GO:0003677">
    <property type="term" value="F:DNA binding"/>
    <property type="evidence" value="ECO:0007669"/>
    <property type="project" value="InterPro"/>
</dbReference>
<dbReference type="CDD" id="cd12148">
    <property type="entry name" value="fungal_TF_MHR"/>
    <property type="match status" value="1"/>
</dbReference>
<keyword evidence="2" id="KW-0479">Metal-binding</keyword>